<evidence type="ECO:0000313" key="2">
    <source>
        <dbReference type="Proteomes" id="UP000236291"/>
    </source>
</evidence>
<dbReference type="Proteomes" id="UP000236291">
    <property type="component" value="Unassembled WGS sequence"/>
</dbReference>
<evidence type="ECO:0000313" key="1">
    <source>
        <dbReference type="EMBL" id="PNX55763.1"/>
    </source>
</evidence>
<feature type="non-terminal residue" evidence="1">
    <location>
        <position position="1"/>
    </location>
</feature>
<proteinExistence type="predicted"/>
<name>A0A2K3JP02_TRIPR</name>
<reference evidence="1 2" key="1">
    <citation type="journal article" date="2014" name="Am. J. Bot.">
        <title>Genome assembly and annotation for red clover (Trifolium pratense; Fabaceae).</title>
        <authorList>
            <person name="Istvanek J."/>
            <person name="Jaros M."/>
            <person name="Krenek A."/>
            <person name="Repkova J."/>
        </authorList>
    </citation>
    <scope>NUCLEOTIDE SEQUENCE [LARGE SCALE GENOMIC DNA]</scope>
    <source>
        <strain evidence="2">cv. Tatra</strain>
        <tissue evidence="1">Young leaves</tissue>
    </source>
</reference>
<gene>
    <name evidence="1" type="ORF">L195_g049393</name>
</gene>
<accession>A0A2K3JP02</accession>
<dbReference type="AlphaFoldDB" id="A0A2K3JP02"/>
<dbReference type="EMBL" id="ASHM01072687">
    <property type="protein sequence ID" value="PNX55763.1"/>
    <property type="molecule type" value="Genomic_DNA"/>
</dbReference>
<sequence length="147" mass="16611">AKYKYQKLLEARVGFGYEFVTKRFVPTGAVDLKAKIFGLHVACGLDELKVKGTFKKTATATQFEASFQHGFSTKQHKIGLGIIQDIKDFKLGAFCNNLAFERQWERITFSGELSKDYMGSRYKIKVVGSPFSSPRNTKIGFEWAPII</sequence>
<reference evidence="1 2" key="2">
    <citation type="journal article" date="2017" name="Front. Plant Sci.">
        <title>Gene Classification and Mining of Molecular Markers Useful in Red Clover (Trifolium pratense) Breeding.</title>
        <authorList>
            <person name="Istvanek J."/>
            <person name="Dluhosova J."/>
            <person name="Dluhos P."/>
            <person name="Patkova L."/>
            <person name="Nedelnik J."/>
            <person name="Repkova J."/>
        </authorList>
    </citation>
    <scope>NUCLEOTIDE SEQUENCE [LARGE SCALE GENOMIC DNA]</scope>
    <source>
        <strain evidence="2">cv. Tatra</strain>
        <tissue evidence="1">Young leaves</tissue>
    </source>
</reference>
<organism evidence="1 2">
    <name type="scientific">Trifolium pratense</name>
    <name type="common">Red clover</name>
    <dbReference type="NCBI Taxonomy" id="57577"/>
    <lineage>
        <taxon>Eukaryota</taxon>
        <taxon>Viridiplantae</taxon>
        <taxon>Streptophyta</taxon>
        <taxon>Embryophyta</taxon>
        <taxon>Tracheophyta</taxon>
        <taxon>Spermatophyta</taxon>
        <taxon>Magnoliopsida</taxon>
        <taxon>eudicotyledons</taxon>
        <taxon>Gunneridae</taxon>
        <taxon>Pentapetalae</taxon>
        <taxon>rosids</taxon>
        <taxon>fabids</taxon>
        <taxon>Fabales</taxon>
        <taxon>Fabaceae</taxon>
        <taxon>Papilionoideae</taxon>
        <taxon>50 kb inversion clade</taxon>
        <taxon>NPAAA clade</taxon>
        <taxon>Hologalegina</taxon>
        <taxon>IRL clade</taxon>
        <taxon>Trifolieae</taxon>
        <taxon>Trifolium</taxon>
    </lineage>
</organism>
<protein>
    <submittedName>
        <fullName evidence="1">Uncharacterized protein</fullName>
    </submittedName>
</protein>
<comment type="caution">
    <text evidence="1">The sequence shown here is derived from an EMBL/GenBank/DDBJ whole genome shotgun (WGS) entry which is preliminary data.</text>
</comment>